<dbReference type="PANTHER" id="PTHR43719">
    <property type="entry name" value="TWO-COMPONENT HISTIDINE KINASE"/>
    <property type="match status" value="1"/>
</dbReference>
<dbReference type="HOGENOM" id="CLU_000445_114_15_1"/>
<dbReference type="SUPFAM" id="SSF55785">
    <property type="entry name" value="PYP-like sensor domain (PAS domain)"/>
    <property type="match status" value="2"/>
</dbReference>
<dbReference type="Pfam" id="PF00512">
    <property type="entry name" value="HisKA"/>
    <property type="match status" value="1"/>
</dbReference>
<dbReference type="InterPro" id="IPR013656">
    <property type="entry name" value="PAS_4"/>
</dbReference>
<dbReference type="CDD" id="cd00130">
    <property type="entry name" value="PAS"/>
    <property type="match status" value="2"/>
</dbReference>
<feature type="domain" description="PAC" evidence="6">
    <location>
        <begin position="366"/>
        <end position="424"/>
    </location>
</feature>
<dbReference type="Gene3D" id="1.10.287.130">
    <property type="match status" value="1"/>
</dbReference>
<dbReference type="PRINTS" id="PR00344">
    <property type="entry name" value="BCTRLSENSOR"/>
</dbReference>
<feature type="modified residue" description="4-aspartylphosphate" evidence="2">
    <location>
        <position position="871"/>
    </location>
</feature>
<dbReference type="RefSeq" id="XP_007829896.1">
    <property type="nucleotide sequence ID" value="XM_007831705.1"/>
</dbReference>
<dbReference type="SMART" id="SM00388">
    <property type="entry name" value="HisKA"/>
    <property type="match status" value="1"/>
</dbReference>
<dbReference type="Pfam" id="PF08448">
    <property type="entry name" value="PAS_4"/>
    <property type="match status" value="1"/>
</dbReference>
<dbReference type="AlphaFoldDB" id="W3XGG3"/>
<keyword evidence="1 2" id="KW-0597">Phosphoprotein</keyword>
<dbReference type="InParanoid" id="W3XGG3"/>
<evidence type="ECO:0000313" key="7">
    <source>
        <dbReference type="EMBL" id="ETS85099.1"/>
    </source>
</evidence>
<dbReference type="InterPro" id="IPR036097">
    <property type="entry name" value="HisK_dim/P_sf"/>
</dbReference>
<gene>
    <name evidence="7" type="ORF">PFICI_03124</name>
</gene>
<reference evidence="8" key="1">
    <citation type="journal article" date="2015" name="BMC Genomics">
        <title>Genomic and transcriptomic analysis of the endophytic fungus Pestalotiopsis fici reveals its lifestyle and high potential for synthesis of natural products.</title>
        <authorList>
            <person name="Wang X."/>
            <person name="Zhang X."/>
            <person name="Liu L."/>
            <person name="Xiang M."/>
            <person name="Wang W."/>
            <person name="Sun X."/>
            <person name="Che Y."/>
            <person name="Guo L."/>
            <person name="Liu G."/>
            <person name="Guo L."/>
            <person name="Wang C."/>
            <person name="Yin W.B."/>
            <person name="Stadler M."/>
            <person name="Zhang X."/>
            <person name="Liu X."/>
        </authorList>
    </citation>
    <scope>NUCLEOTIDE SEQUENCE [LARGE SCALE GENOMIC DNA]</scope>
    <source>
        <strain evidence="8">W106-1 / CGMCC3.15140</strain>
    </source>
</reference>
<dbReference type="SMART" id="SM00091">
    <property type="entry name" value="PAS"/>
    <property type="match status" value="1"/>
</dbReference>
<dbReference type="EMBL" id="KI912110">
    <property type="protein sequence ID" value="ETS85099.1"/>
    <property type="molecule type" value="Genomic_DNA"/>
</dbReference>
<dbReference type="Proteomes" id="UP000030651">
    <property type="component" value="Unassembled WGS sequence"/>
</dbReference>
<dbReference type="InterPro" id="IPR036890">
    <property type="entry name" value="HATPase_C_sf"/>
</dbReference>
<proteinExistence type="predicted"/>
<dbReference type="Pfam" id="PF26131">
    <property type="entry name" value="PAS-like"/>
    <property type="match status" value="1"/>
</dbReference>
<dbReference type="InterPro" id="IPR003661">
    <property type="entry name" value="HisK_dim/P_dom"/>
</dbReference>
<dbReference type="InterPro" id="IPR003594">
    <property type="entry name" value="HATPase_dom"/>
</dbReference>
<dbReference type="SUPFAM" id="SSF55874">
    <property type="entry name" value="ATPase domain of HSP90 chaperone/DNA topoisomerase II/histidine kinase"/>
    <property type="match status" value="1"/>
</dbReference>
<evidence type="ECO:0000259" key="5">
    <source>
        <dbReference type="PROSITE" id="PS50110"/>
    </source>
</evidence>
<dbReference type="eggNOG" id="KOG0519">
    <property type="taxonomic scope" value="Eukaryota"/>
</dbReference>
<dbReference type="Gene3D" id="3.30.565.10">
    <property type="entry name" value="Histidine kinase-like ATPase, C-terminal domain"/>
    <property type="match status" value="1"/>
</dbReference>
<dbReference type="SUPFAM" id="SSF47384">
    <property type="entry name" value="Homodimeric domain of signal transducing histidine kinase"/>
    <property type="match status" value="1"/>
</dbReference>
<dbReference type="SMART" id="SM00448">
    <property type="entry name" value="REC"/>
    <property type="match status" value="1"/>
</dbReference>
<feature type="domain" description="Response regulatory" evidence="5">
    <location>
        <begin position="768"/>
        <end position="942"/>
    </location>
</feature>
<dbReference type="InterPro" id="IPR001789">
    <property type="entry name" value="Sig_transdc_resp-reg_receiver"/>
</dbReference>
<dbReference type="InterPro" id="IPR050956">
    <property type="entry name" value="2C_system_His_kinase"/>
</dbReference>
<dbReference type="GO" id="GO:0000155">
    <property type="term" value="F:phosphorelay sensor kinase activity"/>
    <property type="evidence" value="ECO:0007669"/>
    <property type="project" value="InterPro"/>
</dbReference>
<dbReference type="PROSITE" id="PS50113">
    <property type="entry name" value="PAC"/>
    <property type="match status" value="2"/>
</dbReference>
<evidence type="ECO:0000313" key="8">
    <source>
        <dbReference type="Proteomes" id="UP000030651"/>
    </source>
</evidence>
<feature type="compositionally biased region" description="Low complexity" evidence="3">
    <location>
        <begin position="822"/>
        <end position="832"/>
    </location>
</feature>
<dbReference type="InterPro" id="IPR011006">
    <property type="entry name" value="CheY-like_superfamily"/>
</dbReference>
<organism evidence="7 8">
    <name type="scientific">Pestalotiopsis fici (strain W106-1 / CGMCC3.15140)</name>
    <dbReference type="NCBI Taxonomy" id="1229662"/>
    <lineage>
        <taxon>Eukaryota</taxon>
        <taxon>Fungi</taxon>
        <taxon>Dikarya</taxon>
        <taxon>Ascomycota</taxon>
        <taxon>Pezizomycotina</taxon>
        <taxon>Sordariomycetes</taxon>
        <taxon>Xylariomycetidae</taxon>
        <taxon>Amphisphaeriales</taxon>
        <taxon>Sporocadaceae</taxon>
        <taxon>Pestalotiopsis</taxon>
    </lineage>
</organism>
<dbReference type="Pfam" id="PF00072">
    <property type="entry name" value="Response_reg"/>
    <property type="match status" value="1"/>
</dbReference>
<dbReference type="OrthoDB" id="303614at2759"/>
<dbReference type="GeneID" id="19268137"/>
<dbReference type="PANTHER" id="PTHR43719:SF30">
    <property type="entry name" value="TWO-COMPONENT SYSTEM RESPONSE REGULATOR"/>
    <property type="match status" value="1"/>
</dbReference>
<name>W3XGG3_PESFW</name>
<dbReference type="InterPro" id="IPR000014">
    <property type="entry name" value="PAS"/>
</dbReference>
<accession>W3XGG3</accession>
<dbReference type="OMA" id="PESGMNF"/>
<evidence type="ECO:0000259" key="4">
    <source>
        <dbReference type="PROSITE" id="PS50109"/>
    </source>
</evidence>
<evidence type="ECO:0000259" key="6">
    <source>
        <dbReference type="PROSITE" id="PS50113"/>
    </source>
</evidence>
<keyword evidence="8" id="KW-1185">Reference proteome</keyword>
<feature type="region of interest" description="Disordered" evidence="3">
    <location>
        <begin position="814"/>
        <end position="851"/>
    </location>
</feature>
<evidence type="ECO:0000256" key="3">
    <source>
        <dbReference type="SAM" id="MobiDB-lite"/>
    </source>
</evidence>
<dbReference type="SMART" id="SM00387">
    <property type="entry name" value="HATPase_c"/>
    <property type="match status" value="1"/>
</dbReference>
<protein>
    <submittedName>
        <fullName evidence="7">Uncharacterized protein</fullName>
    </submittedName>
</protein>
<dbReference type="Gene3D" id="3.40.50.2300">
    <property type="match status" value="1"/>
</dbReference>
<dbReference type="CDD" id="cd00082">
    <property type="entry name" value="HisKA"/>
    <property type="match status" value="1"/>
</dbReference>
<feature type="domain" description="Histidine kinase" evidence="4">
    <location>
        <begin position="442"/>
        <end position="722"/>
    </location>
</feature>
<evidence type="ECO:0000256" key="1">
    <source>
        <dbReference type="ARBA" id="ARBA00022553"/>
    </source>
</evidence>
<dbReference type="KEGG" id="pfy:PFICI_03124"/>
<dbReference type="PROSITE" id="PS50110">
    <property type="entry name" value="RESPONSE_REGULATORY"/>
    <property type="match status" value="1"/>
</dbReference>
<dbReference type="Pfam" id="PF02518">
    <property type="entry name" value="HATPase_c"/>
    <property type="match status" value="1"/>
</dbReference>
<dbReference type="Gene3D" id="3.30.450.20">
    <property type="entry name" value="PAS domain"/>
    <property type="match status" value="2"/>
</dbReference>
<dbReference type="InterPro" id="IPR035965">
    <property type="entry name" value="PAS-like_dom_sf"/>
</dbReference>
<evidence type="ECO:0000256" key="2">
    <source>
        <dbReference type="PROSITE-ProRule" id="PRU00169"/>
    </source>
</evidence>
<dbReference type="SUPFAM" id="SSF52172">
    <property type="entry name" value="CheY-like"/>
    <property type="match status" value="2"/>
</dbReference>
<dbReference type="InterPro" id="IPR000700">
    <property type="entry name" value="PAS-assoc_C"/>
</dbReference>
<sequence>MSISSLRAESCDAVELYNAVPRLPSLTSFLDADPRPTFLVPINEFGPVLFELSFRNAAFLQGYFEADTLAETNEGRHFRAWTQVVKHWREEYSFAGRIWTGFKIQGHWKCIQATGIAKDSNGEESYFALPPSSTRALEGVNIADVRLASLYKMMEMSDVGTFEYSPQGQLLRANESWYRLSLHPPGGEAPDFSFMDLVYPADTALVLAQWNKLAQGIPITFEMRWKGKDYRDSAGDDEPGQFQWVLSACVPIQDDHGNLLSIAGNTIDINAQKMVQEEALQRAEALERARASERKFARFALLAPIAIYICDAKGRMTYCNNRFFELTGHPVTNEYRNINWNYVAFPEDQSIVDEQWKKLVHEKQRTMAHFRLRHTWGLGDGNVRQAWIESQAFPELDQEGNVVSIFGTMTDISRFKWAEEIQKSRVQEALDAKHKHENFIDMTSHEMRNPLSAVIQCADSTIDSLRSVSSLTARWRHEDLVTVTKQIDNEINVCLDSLHTIISCSNHQKRVIDDVLTLSKMDSNLLAITPIRVNPASIVSEAVHMFELECHKDEIELKFVEDPSLKEIGAQFVMMDPSRVLQVLINLLTNAIKFTRDRRHRKIEVILGGRVTKPSDGFGGIPFASVTTDASGLLDKEDWGAGRQVYIWIQCRDTGCGMTTAEQVNLFTRFSQATPRTHIRYGGSGLGLFISKKLTELQGGAIGVQSEPDVGSTFAFFVATRTTDPPTPAGRFDTLGDYPLTRVMSKDGHPIEGQEALNASIEKAPRYSVLIVEDNLVNQKVLSQQLRKAGCEVYVANHGKEVLEFLRKTEYWKSDPLPSPPSSGHSSSAPMPMMNGHVPTSPPESPPVLDTRSVAQSSSQQAIKLSVILMDIEMPVMDGLTCTRAIRDLQDTGQITSHVPIMAVSANARSEQVAQAREAGMDDAISKPFRIPELMPKIEGLVKGDGPVVVLPAATPLS</sequence>
<dbReference type="CDD" id="cd17546">
    <property type="entry name" value="REC_hyHK_CKI1_RcsC-like"/>
    <property type="match status" value="1"/>
</dbReference>
<dbReference type="PROSITE" id="PS50109">
    <property type="entry name" value="HIS_KIN"/>
    <property type="match status" value="1"/>
</dbReference>
<dbReference type="InterPro" id="IPR058846">
    <property type="entry name" value="PAS-like"/>
</dbReference>
<dbReference type="InterPro" id="IPR005467">
    <property type="entry name" value="His_kinase_dom"/>
</dbReference>
<feature type="domain" description="PAC" evidence="6">
    <location>
        <begin position="226"/>
        <end position="281"/>
    </location>
</feature>
<dbReference type="InterPro" id="IPR004358">
    <property type="entry name" value="Sig_transdc_His_kin-like_C"/>
</dbReference>
<dbReference type="NCBIfam" id="TIGR00229">
    <property type="entry name" value="sensory_box"/>
    <property type="match status" value="1"/>
</dbReference>